<keyword evidence="3" id="KW-1185">Reference proteome</keyword>
<feature type="region of interest" description="Disordered" evidence="1">
    <location>
        <begin position="1"/>
        <end position="57"/>
    </location>
</feature>
<gene>
    <name evidence="2" type="ORF">AMTR_s00036p00145440</name>
</gene>
<dbReference type="Proteomes" id="UP000017836">
    <property type="component" value="Unassembled WGS sequence"/>
</dbReference>
<evidence type="ECO:0000313" key="3">
    <source>
        <dbReference type="Proteomes" id="UP000017836"/>
    </source>
</evidence>
<protein>
    <submittedName>
        <fullName evidence="2">Uncharacterized protein</fullName>
    </submittedName>
</protein>
<proteinExistence type="predicted"/>
<evidence type="ECO:0000313" key="2">
    <source>
        <dbReference type="EMBL" id="ERN15352.1"/>
    </source>
</evidence>
<sequence>MHCKSLGPSRHDVRSHPSRGFSRQHFLRQNSSKTGVSHPMSVLHKNRPRSGSTHQGAFRGNIFRGKIHQRPGSVMPCRFFTRITWDRESVIPCRFFCKGRNHPTSGSSRESPGIGNQSSRVGSSVKLGIARVLCIENE</sequence>
<dbReference type="Gramene" id="ERN15352">
    <property type="protein sequence ID" value="ERN15352"/>
    <property type="gene ID" value="AMTR_s00036p00145440"/>
</dbReference>
<dbReference type="EMBL" id="KI392503">
    <property type="protein sequence ID" value="ERN15352.1"/>
    <property type="molecule type" value="Genomic_DNA"/>
</dbReference>
<name>U5D1S2_AMBTC</name>
<feature type="region of interest" description="Disordered" evidence="1">
    <location>
        <begin position="102"/>
        <end position="121"/>
    </location>
</feature>
<evidence type="ECO:0000256" key="1">
    <source>
        <dbReference type="SAM" id="MobiDB-lite"/>
    </source>
</evidence>
<dbReference type="AlphaFoldDB" id="U5D1S2"/>
<dbReference type="HOGENOM" id="CLU_1857956_0_0_1"/>
<accession>U5D1S2</accession>
<reference evidence="3" key="1">
    <citation type="journal article" date="2013" name="Science">
        <title>The Amborella genome and the evolution of flowering plants.</title>
        <authorList>
            <consortium name="Amborella Genome Project"/>
        </authorList>
    </citation>
    <scope>NUCLEOTIDE SEQUENCE [LARGE SCALE GENOMIC DNA]</scope>
</reference>
<organism evidence="2 3">
    <name type="scientific">Amborella trichopoda</name>
    <dbReference type="NCBI Taxonomy" id="13333"/>
    <lineage>
        <taxon>Eukaryota</taxon>
        <taxon>Viridiplantae</taxon>
        <taxon>Streptophyta</taxon>
        <taxon>Embryophyta</taxon>
        <taxon>Tracheophyta</taxon>
        <taxon>Spermatophyta</taxon>
        <taxon>Magnoliopsida</taxon>
        <taxon>Amborellales</taxon>
        <taxon>Amborellaceae</taxon>
        <taxon>Amborella</taxon>
    </lineage>
</organism>